<feature type="compositionally biased region" description="Basic and acidic residues" evidence="1">
    <location>
        <begin position="631"/>
        <end position="651"/>
    </location>
</feature>
<feature type="compositionally biased region" description="Low complexity" evidence="1">
    <location>
        <begin position="1127"/>
        <end position="1147"/>
    </location>
</feature>
<evidence type="ECO:0000313" key="3">
    <source>
        <dbReference type="Proteomes" id="UP001166286"/>
    </source>
</evidence>
<feature type="compositionally biased region" description="Polar residues" evidence="1">
    <location>
        <begin position="380"/>
        <end position="389"/>
    </location>
</feature>
<feature type="compositionally biased region" description="Polar residues" evidence="1">
    <location>
        <begin position="545"/>
        <end position="556"/>
    </location>
</feature>
<feature type="compositionally biased region" description="Polar residues" evidence="1">
    <location>
        <begin position="1104"/>
        <end position="1114"/>
    </location>
</feature>
<protein>
    <recommendedName>
        <fullName evidence="4">Nucleolar protein Dnt1-like N-terminal domain-containing protein</fullName>
    </recommendedName>
</protein>
<feature type="compositionally biased region" description="Polar residues" evidence="1">
    <location>
        <begin position="835"/>
        <end position="851"/>
    </location>
</feature>
<proteinExistence type="predicted"/>
<dbReference type="Proteomes" id="UP001166286">
    <property type="component" value="Unassembled WGS sequence"/>
</dbReference>
<sequence length="1309" mass="143238">MGRIRLQVRVPPLQDSAPTSSSAQARQHNINVKPIKVVISCDEDATLQDLNDKVVARWADIYVGYGTLKIKHFETYFGEVLAMYDRIGEYFDDRSTDDQSKDDGVPKTSIALLHRHPPDPAELHNVRRFGSLMPESAAIPRKRPLTIAQQVHQNGIEGWDPEQPNSMRKRQKTQEACQNEDLNNHQDEPILSREEVVGLCRSSQMSGTQGSVHQVIDSQRSPRMNNSNPYGTPTSLSLISPHDHVLRNERNICMIPDSPTSRGPRNISEAFEAAVDVQRERTKSESPELDSPIHDMALMNRASPAREQVDRGIHDVQPEIPPDLPSSTVQTDRRSNSAPSLTALTDAVSTPRPTFFQHSMNVSPVVDNDSGRQQKKGAGNTLQRPSTRKTPSKDIILEEQAINGINGDIYDPIETDSESFREKQRMHSTKRLKTSNTIRGRVVSPWLPPRHGKERNDDGFVVPSLPASRYNGARISLGLNANPGDNSPSTQDNGQVLEAHPPSPMTTAEGSQGSENLSIPGKVAGQENASVGRATAEMDNRRVTRSNSHAYSTQTAGRLAAEDLAVAEKRQQARPKREDDEPREPMRTTDGTKEMQTAEQKKTEERVTRERQTREKILAEEAEKIMLAADGARHLEAEKMEKKRTNEKPNKEVAAPAETSPKIPRYPETKSNEIAPLALNNPKGTSGETVGISLASNIAHLKGSKSYDALGSSGAALTAHKVPRYKPRTEEQKARRLELADQKKVAEEKAAGRKNSRDGTTVREQDKPTSERSVQKFRALSEDRSRHSSTPSEPTSIRSQRRKSMTPLLPKSSVNTPSSSKVGVLLSSPLAPLNDQETPLRSALKQGSSALRRSVSFVNDPEDHKSVSKAAIFLSPPNTQHSDVGNRPIETLTDINNELSFKTPTESKPLKPALPLKMSGSKTSETNSAKKEKLQTKLNVTRHVAKGKERRPDAPLVQEHPPPQAKQIFPSDDDSVSSFLSDEAVGPNGSSKAGPSSRMSRGRMESLRKRTAAGDGLPDSLIDPEFRNITMAKEKASTPAPAFTSLPEQKSSTRSPALPLPKRTSPDFSLTSNSEEGPPSDSDYTSGSSLEEYDSLSSADEVKIQNSNQSQDSTKGARKVVSVEIRSPSLTSGSQSSQIPFISSSKSRNLAQNDDSSRLVDQAAKEQLRSELKQSLPTPKLGNRATGEVSAQEKPVSKPDQKLNRHGRLPNGIRPANYRYPSLSQLRKQSMADSLYDIPSRSQAPATTSVGSSAAFSHSSEDKSSEDESNDSEDDEAATDSQPKLKPTSGRIPGLNGLIKLAKSVGGLG</sequence>
<feature type="region of interest" description="Disordered" evidence="1">
    <location>
        <begin position="715"/>
        <end position="852"/>
    </location>
</feature>
<feature type="compositionally biased region" description="Basic and acidic residues" evidence="1">
    <location>
        <begin position="182"/>
        <end position="196"/>
    </location>
</feature>
<feature type="compositionally biased region" description="Basic and acidic residues" evidence="1">
    <location>
        <begin position="1155"/>
        <end position="1172"/>
    </location>
</feature>
<feature type="compositionally biased region" description="Basic and acidic residues" evidence="1">
    <location>
        <begin position="599"/>
        <end position="624"/>
    </location>
</feature>
<reference evidence="2" key="1">
    <citation type="submission" date="2023-03" db="EMBL/GenBank/DDBJ databases">
        <title>Complete genome of Cladonia borealis.</title>
        <authorList>
            <person name="Park H."/>
        </authorList>
    </citation>
    <scope>NUCLEOTIDE SEQUENCE</scope>
    <source>
        <strain evidence="2">ANT050790</strain>
    </source>
</reference>
<dbReference type="EMBL" id="JAFEKC020000002">
    <property type="protein sequence ID" value="KAK0516508.1"/>
    <property type="molecule type" value="Genomic_DNA"/>
</dbReference>
<evidence type="ECO:0008006" key="4">
    <source>
        <dbReference type="Google" id="ProtNLM"/>
    </source>
</evidence>
<feature type="compositionally biased region" description="Polar residues" evidence="1">
    <location>
        <begin position="812"/>
        <end position="821"/>
    </location>
</feature>
<accession>A0AA39V4Y7</accession>
<feature type="compositionally biased region" description="Polar residues" evidence="1">
    <location>
        <begin position="1222"/>
        <end position="1232"/>
    </location>
</feature>
<feature type="region of interest" description="Disordered" evidence="1">
    <location>
        <begin position="155"/>
        <end position="229"/>
    </location>
</feature>
<name>A0AA39V4Y7_9LECA</name>
<feature type="compositionally biased region" description="Polar residues" evidence="1">
    <location>
        <begin position="988"/>
        <end position="999"/>
    </location>
</feature>
<gene>
    <name evidence="2" type="ORF">JMJ35_001111</name>
</gene>
<comment type="caution">
    <text evidence="2">The sequence shown here is derived from an EMBL/GenBank/DDBJ whole genome shotgun (WGS) entry which is preliminary data.</text>
</comment>
<feature type="region of interest" description="Disordered" evidence="1">
    <location>
        <begin position="315"/>
        <end position="390"/>
    </location>
</feature>
<feature type="region of interest" description="Disordered" evidence="1">
    <location>
        <begin position="476"/>
        <end position="689"/>
    </location>
</feature>
<organism evidence="2 3">
    <name type="scientific">Cladonia borealis</name>
    <dbReference type="NCBI Taxonomy" id="184061"/>
    <lineage>
        <taxon>Eukaryota</taxon>
        <taxon>Fungi</taxon>
        <taxon>Dikarya</taxon>
        <taxon>Ascomycota</taxon>
        <taxon>Pezizomycotina</taxon>
        <taxon>Lecanoromycetes</taxon>
        <taxon>OSLEUM clade</taxon>
        <taxon>Lecanoromycetidae</taxon>
        <taxon>Lecanorales</taxon>
        <taxon>Lecanorineae</taxon>
        <taxon>Cladoniaceae</taxon>
        <taxon>Cladonia</taxon>
    </lineage>
</organism>
<feature type="compositionally biased region" description="Polar residues" evidence="1">
    <location>
        <begin position="505"/>
        <end position="517"/>
    </location>
</feature>
<feature type="compositionally biased region" description="Polar residues" evidence="1">
    <location>
        <begin position="1046"/>
        <end position="1055"/>
    </location>
</feature>
<feature type="compositionally biased region" description="Polar residues" evidence="1">
    <location>
        <begin position="1066"/>
        <end position="1075"/>
    </location>
</feature>
<feature type="compositionally biased region" description="Low complexity" evidence="1">
    <location>
        <begin position="1249"/>
        <end position="1258"/>
    </location>
</feature>
<feature type="compositionally biased region" description="Basic and acidic residues" evidence="1">
    <location>
        <begin position="566"/>
        <end position="593"/>
    </location>
</feature>
<feature type="compositionally biased region" description="Polar residues" evidence="1">
    <location>
        <begin position="483"/>
        <end position="494"/>
    </location>
</feature>
<feature type="compositionally biased region" description="Acidic residues" evidence="1">
    <location>
        <begin position="1264"/>
        <end position="1278"/>
    </location>
</feature>
<feature type="compositionally biased region" description="Basic and acidic residues" evidence="1">
    <location>
        <begin position="727"/>
        <end position="786"/>
    </location>
</feature>
<feature type="compositionally biased region" description="Polar residues" evidence="1">
    <location>
        <begin position="788"/>
        <end position="798"/>
    </location>
</feature>
<keyword evidence="3" id="KW-1185">Reference proteome</keyword>
<feature type="compositionally biased region" description="Polar residues" evidence="1">
    <location>
        <begin position="325"/>
        <end position="362"/>
    </location>
</feature>
<evidence type="ECO:0000313" key="2">
    <source>
        <dbReference type="EMBL" id="KAK0516508.1"/>
    </source>
</evidence>
<feature type="region of interest" description="Disordered" evidence="1">
    <location>
        <begin position="901"/>
        <end position="1297"/>
    </location>
</feature>
<evidence type="ECO:0000256" key="1">
    <source>
        <dbReference type="SAM" id="MobiDB-lite"/>
    </source>
</evidence>
<feature type="compositionally biased region" description="Polar residues" evidence="1">
    <location>
        <begin position="201"/>
        <end position="229"/>
    </location>
</feature>